<dbReference type="AlphaFoldDB" id="A0A927AYU6"/>
<dbReference type="EMBL" id="JACXAA010000002">
    <property type="protein sequence ID" value="MBD2752374.1"/>
    <property type="molecule type" value="Genomic_DNA"/>
</dbReference>
<accession>A0A927AYU6</accession>
<comment type="caution">
    <text evidence="1">The sequence shown here is derived from an EMBL/GenBank/DDBJ whole genome shotgun (WGS) entry which is preliminary data.</text>
</comment>
<proteinExistence type="predicted"/>
<organism evidence="1 2">
    <name type="scientific">Spirosoma validum</name>
    <dbReference type="NCBI Taxonomy" id="2771355"/>
    <lineage>
        <taxon>Bacteria</taxon>
        <taxon>Pseudomonadati</taxon>
        <taxon>Bacteroidota</taxon>
        <taxon>Cytophagia</taxon>
        <taxon>Cytophagales</taxon>
        <taxon>Cytophagaceae</taxon>
        <taxon>Spirosoma</taxon>
    </lineage>
</organism>
<protein>
    <submittedName>
        <fullName evidence="1">Uncharacterized protein</fullName>
    </submittedName>
</protein>
<evidence type="ECO:0000313" key="1">
    <source>
        <dbReference type="EMBL" id="MBD2752374.1"/>
    </source>
</evidence>
<gene>
    <name evidence="1" type="ORF">IC230_05700</name>
</gene>
<dbReference type="Proteomes" id="UP000653797">
    <property type="component" value="Unassembled WGS sequence"/>
</dbReference>
<sequence length="227" mass="26394">MKAFYKPILITIIVFFCVISTQASPPKIKWQAGQVMLLNKTVLEGNVSYNWLAEMVMICQSDGRVSTFSADQVLQFGWFDYDQHKYRSFKSLPNVLRKDHITYGFFEIYLDGSLTVVRRIRQSRGLLKRAFGHPENYTDKPTIAQNHDHFDYFVQDAGQLLSVDRFYSDIYTPIMTTYDRELRKYVVSHNLNDKTLLGRLVLIDHYNLLVYYEAKTASAKSYGNAPN</sequence>
<name>A0A927AYU6_9BACT</name>
<evidence type="ECO:0000313" key="2">
    <source>
        <dbReference type="Proteomes" id="UP000653797"/>
    </source>
</evidence>
<keyword evidence="2" id="KW-1185">Reference proteome</keyword>
<reference evidence="1" key="1">
    <citation type="submission" date="2020-09" db="EMBL/GenBank/DDBJ databases">
        <authorList>
            <person name="Kim M.K."/>
        </authorList>
    </citation>
    <scope>NUCLEOTIDE SEQUENCE</scope>
    <source>
        <strain evidence="1">BT704</strain>
    </source>
</reference>